<proteinExistence type="predicted"/>
<feature type="compositionally biased region" description="Acidic residues" evidence="1">
    <location>
        <begin position="347"/>
        <end position="386"/>
    </location>
</feature>
<feature type="region of interest" description="Disordered" evidence="1">
    <location>
        <begin position="105"/>
        <end position="282"/>
    </location>
</feature>
<evidence type="ECO:0000259" key="2">
    <source>
        <dbReference type="Pfam" id="PF08550"/>
    </source>
</evidence>
<dbReference type="InterPro" id="IPR053043">
    <property type="entry name" value="Ras-cAMP_regulatory"/>
</dbReference>
<dbReference type="PANTHER" id="PTHR28014:SF1">
    <property type="entry name" value="NEGATIVE REGULATOR OF RAS-CAMP PATHWAY"/>
    <property type="match status" value="1"/>
</dbReference>
<dbReference type="GO" id="GO:0031930">
    <property type="term" value="P:mitochondria-nucleus signaling pathway"/>
    <property type="evidence" value="ECO:0007669"/>
    <property type="project" value="TreeGrafter"/>
</dbReference>
<protein>
    <submittedName>
        <fullName evidence="4">DUF1752-domain-containing protein</fullName>
    </submittedName>
</protein>
<feature type="compositionally biased region" description="Polar residues" evidence="1">
    <location>
        <begin position="427"/>
        <end position="436"/>
    </location>
</feature>
<evidence type="ECO:0000313" key="4">
    <source>
        <dbReference type="EMBL" id="KAF1993905.1"/>
    </source>
</evidence>
<evidence type="ECO:0000313" key="5">
    <source>
        <dbReference type="Proteomes" id="UP000799779"/>
    </source>
</evidence>
<feature type="region of interest" description="Disordered" evidence="1">
    <location>
        <begin position="424"/>
        <end position="462"/>
    </location>
</feature>
<feature type="compositionally biased region" description="Polar residues" evidence="1">
    <location>
        <begin position="444"/>
        <end position="458"/>
    </location>
</feature>
<organism evidence="4 5">
    <name type="scientific">Amniculicola lignicola CBS 123094</name>
    <dbReference type="NCBI Taxonomy" id="1392246"/>
    <lineage>
        <taxon>Eukaryota</taxon>
        <taxon>Fungi</taxon>
        <taxon>Dikarya</taxon>
        <taxon>Ascomycota</taxon>
        <taxon>Pezizomycotina</taxon>
        <taxon>Dothideomycetes</taxon>
        <taxon>Pleosporomycetidae</taxon>
        <taxon>Pleosporales</taxon>
        <taxon>Amniculicolaceae</taxon>
        <taxon>Amniculicola</taxon>
    </lineage>
</organism>
<keyword evidence="5" id="KW-1185">Reference proteome</keyword>
<feature type="compositionally biased region" description="Polar residues" evidence="1">
    <location>
        <begin position="209"/>
        <end position="238"/>
    </location>
</feature>
<reference evidence="4" key="1">
    <citation type="journal article" date="2020" name="Stud. Mycol.">
        <title>101 Dothideomycetes genomes: a test case for predicting lifestyles and emergence of pathogens.</title>
        <authorList>
            <person name="Haridas S."/>
            <person name="Albert R."/>
            <person name="Binder M."/>
            <person name="Bloem J."/>
            <person name="Labutti K."/>
            <person name="Salamov A."/>
            <person name="Andreopoulos B."/>
            <person name="Baker S."/>
            <person name="Barry K."/>
            <person name="Bills G."/>
            <person name="Bluhm B."/>
            <person name="Cannon C."/>
            <person name="Castanera R."/>
            <person name="Culley D."/>
            <person name="Daum C."/>
            <person name="Ezra D."/>
            <person name="Gonzalez J."/>
            <person name="Henrissat B."/>
            <person name="Kuo A."/>
            <person name="Liang C."/>
            <person name="Lipzen A."/>
            <person name="Lutzoni F."/>
            <person name="Magnuson J."/>
            <person name="Mondo S."/>
            <person name="Nolan M."/>
            <person name="Ohm R."/>
            <person name="Pangilinan J."/>
            <person name="Park H.-J."/>
            <person name="Ramirez L."/>
            <person name="Alfaro M."/>
            <person name="Sun H."/>
            <person name="Tritt A."/>
            <person name="Yoshinaga Y."/>
            <person name="Zwiers L.-H."/>
            <person name="Turgeon B."/>
            <person name="Goodwin S."/>
            <person name="Spatafora J."/>
            <person name="Crous P."/>
            <person name="Grigoriev I."/>
        </authorList>
    </citation>
    <scope>NUCLEOTIDE SEQUENCE</scope>
    <source>
        <strain evidence="4">CBS 123094</strain>
    </source>
</reference>
<feature type="region of interest" description="Disordered" evidence="1">
    <location>
        <begin position="79"/>
        <end position="98"/>
    </location>
</feature>
<feature type="domain" description="Nitrogen regulatory protein areA GATA-like" evidence="2">
    <location>
        <begin position="31"/>
        <end position="58"/>
    </location>
</feature>
<sequence>MPLHSAHPIVHVVPSSMNSIETRNPENLFGLWLVFSKCSPAMEDGKRYENMAWRLWGRETFCCGRDHIIGSPPWAFERQLSPPATDLPELSSSVGSDDSIAESAITTATRSNSSSSRPDLRRHDSTNSQARGSHITPNELEKVVSSIKEKKELKHPIPTLPQLSYPLPERTAPAAPTTPQQTTPERTSAEDTTPRPSSPPAARFVPEPSASTLSTGMASNTSPVIGSDTSASTESSAHSVVHGFEPGRISTSHRSSTLLTPTPILKTGGQMRPPASAAKPAATKKSMFTLGASSDEDGSSFENSMVHRNSPMVMRSSLSDNIKKSGNMKKVTSFSQHVSTRTLDPVDSADSEDAIVTDSEDDESEDENAIEEDESDEWEDDNENENESGSSSLNEKALFQRVDSRPNLRSQRSLLTTMMHEKDRAQALQNQASRSTPAIRRSRTSTPNGPSTGNSPQEDSGLMMRQVPRSKPIIMTTSNVHPPALSPRTTRRNMLQTELTQSLRQNLLWERQQKNATTNAVNKRHQSAVSIPALRRAATTNDIKGLQAFPQQNMNKSATFKEAAKNPNSYNDYFDQGLQEYHQKGW</sequence>
<feature type="compositionally biased region" description="Polar residues" evidence="1">
    <location>
        <begin position="249"/>
        <end position="260"/>
    </location>
</feature>
<dbReference type="GO" id="GO:0005737">
    <property type="term" value="C:cytoplasm"/>
    <property type="evidence" value="ECO:0007669"/>
    <property type="project" value="TreeGrafter"/>
</dbReference>
<dbReference type="Pfam" id="PF08550">
    <property type="entry name" value="GATA_AreA"/>
    <property type="match status" value="1"/>
</dbReference>
<dbReference type="InterPro" id="IPR013860">
    <property type="entry name" value="AreA_GATA"/>
</dbReference>
<feature type="domain" description="DUF3295" evidence="3">
    <location>
        <begin position="85"/>
        <end position="586"/>
    </location>
</feature>
<dbReference type="PANTHER" id="PTHR28014">
    <property type="entry name" value="NEGATIVE REGULATOR OF RAS-CAMP PATHWAY"/>
    <property type="match status" value="1"/>
</dbReference>
<feature type="compositionally biased region" description="Low complexity" evidence="1">
    <location>
        <begin position="168"/>
        <end position="186"/>
    </location>
</feature>
<dbReference type="InterPro" id="IPR021711">
    <property type="entry name" value="DUF3295"/>
</dbReference>
<feature type="compositionally biased region" description="Low complexity" evidence="1">
    <location>
        <begin position="273"/>
        <end position="282"/>
    </location>
</feature>
<dbReference type="OrthoDB" id="5054775at2759"/>
<dbReference type="GO" id="GO:0006808">
    <property type="term" value="P:regulation of nitrogen utilization"/>
    <property type="evidence" value="ECO:0007669"/>
    <property type="project" value="TreeGrafter"/>
</dbReference>
<name>A0A6A5W435_9PLEO</name>
<dbReference type="GO" id="GO:0000122">
    <property type="term" value="P:negative regulation of transcription by RNA polymerase II"/>
    <property type="evidence" value="ECO:0007669"/>
    <property type="project" value="TreeGrafter"/>
</dbReference>
<dbReference type="Pfam" id="PF11702">
    <property type="entry name" value="DUF3295"/>
    <property type="match status" value="1"/>
</dbReference>
<accession>A0A6A5W435</accession>
<feature type="compositionally biased region" description="Basic and acidic residues" evidence="1">
    <location>
        <begin position="139"/>
        <end position="155"/>
    </location>
</feature>
<gene>
    <name evidence="4" type="ORF">P154DRAFT_48218</name>
</gene>
<dbReference type="Proteomes" id="UP000799779">
    <property type="component" value="Unassembled WGS sequence"/>
</dbReference>
<feature type="compositionally biased region" description="Low complexity" evidence="1">
    <location>
        <begin position="105"/>
        <end position="117"/>
    </location>
</feature>
<feature type="compositionally biased region" description="Polar residues" evidence="1">
    <location>
        <begin position="330"/>
        <end position="342"/>
    </location>
</feature>
<feature type="region of interest" description="Disordered" evidence="1">
    <location>
        <begin position="329"/>
        <end position="409"/>
    </location>
</feature>
<evidence type="ECO:0000256" key="1">
    <source>
        <dbReference type="SAM" id="MobiDB-lite"/>
    </source>
</evidence>
<dbReference type="AlphaFoldDB" id="A0A6A5W435"/>
<dbReference type="EMBL" id="ML977679">
    <property type="protein sequence ID" value="KAF1993905.1"/>
    <property type="molecule type" value="Genomic_DNA"/>
</dbReference>
<evidence type="ECO:0000259" key="3">
    <source>
        <dbReference type="Pfam" id="PF11702"/>
    </source>
</evidence>